<accession>A0AAV2LH23</accession>
<keyword evidence="3" id="KW-1185">Reference proteome</keyword>
<evidence type="ECO:0000256" key="1">
    <source>
        <dbReference type="SAM" id="MobiDB-lite"/>
    </source>
</evidence>
<dbReference type="EMBL" id="OZ035845">
    <property type="protein sequence ID" value="CAL1599876.1"/>
    <property type="molecule type" value="Genomic_DNA"/>
</dbReference>
<proteinExistence type="predicted"/>
<dbReference type="AlphaFoldDB" id="A0AAV2LH23"/>
<gene>
    <name evidence="2" type="ORF">KC01_LOCUS28062</name>
</gene>
<protein>
    <submittedName>
        <fullName evidence="2">Uncharacterized protein</fullName>
    </submittedName>
</protein>
<name>A0AAV2LH23_KNICA</name>
<evidence type="ECO:0000313" key="2">
    <source>
        <dbReference type="EMBL" id="CAL1599876.1"/>
    </source>
</evidence>
<dbReference type="Proteomes" id="UP001497482">
    <property type="component" value="Chromosome 23"/>
</dbReference>
<feature type="region of interest" description="Disordered" evidence="1">
    <location>
        <begin position="20"/>
        <end position="67"/>
    </location>
</feature>
<sequence>MVRGGALKLRSERLAGAVRGADAIFTRRRESARERRTGTGERGGERERQSTKSPYFPSLPLSPSHSSSLLLTLPLTPPYHSPSLSLTPPVSPSLSLIPPHSPSLLITPPVSPSLLITLPHSSSLLITPPHSSCPSLRTYKQSHKLGTK</sequence>
<feature type="compositionally biased region" description="Polar residues" evidence="1">
    <location>
        <begin position="129"/>
        <end position="139"/>
    </location>
</feature>
<feature type="compositionally biased region" description="Low complexity" evidence="1">
    <location>
        <begin position="58"/>
        <end position="67"/>
    </location>
</feature>
<feature type="compositionally biased region" description="Basic and acidic residues" evidence="1">
    <location>
        <begin position="25"/>
        <end position="50"/>
    </location>
</feature>
<feature type="region of interest" description="Disordered" evidence="1">
    <location>
        <begin position="129"/>
        <end position="148"/>
    </location>
</feature>
<reference evidence="2 3" key="1">
    <citation type="submission" date="2024-04" db="EMBL/GenBank/DDBJ databases">
        <authorList>
            <person name="Waldvogel A.-M."/>
            <person name="Schoenle A."/>
        </authorList>
    </citation>
    <scope>NUCLEOTIDE SEQUENCE [LARGE SCALE GENOMIC DNA]</scope>
</reference>
<organism evidence="2 3">
    <name type="scientific">Knipowitschia caucasica</name>
    <name type="common">Caucasian dwarf goby</name>
    <name type="synonym">Pomatoschistus caucasicus</name>
    <dbReference type="NCBI Taxonomy" id="637954"/>
    <lineage>
        <taxon>Eukaryota</taxon>
        <taxon>Metazoa</taxon>
        <taxon>Chordata</taxon>
        <taxon>Craniata</taxon>
        <taxon>Vertebrata</taxon>
        <taxon>Euteleostomi</taxon>
        <taxon>Actinopterygii</taxon>
        <taxon>Neopterygii</taxon>
        <taxon>Teleostei</taxon>
        <taxon>Neoteleostei</taxon>
        <taxon>Acanthomorphata</taxon>
        <taxon>Gobiaria</taxon>
        <taxon>Gobiiformes</taxon>
        <taxon>Gobioidei</taxon>
        <taxon>Gobiidae</taxon>
        <taxon>Gobiinae</taxon>
        <taxon>Knipowitschia</taxon>
    </lineage>
</organism>
<evidence type="ECO:0000313" key="3">
    <source>
        <dbReference type="Proteomes" id="UP001497482"/>
    </source>
</evidence>